<accession>I3CZR5</accession>
<keyword evidence="1" id="KW-0812">Transmembrane</keyword>
<comment type="caution">
    <text evidence="2">The sequence shown here is derived from an EMBL/GenBank/DDBJ whole genome shotgun (WGS) entry which is preliminary data.</text>
</comment>
<keyword evidence="3" id="KW-1185">Reference proteome</keyword>
<feature type="transmembrane region" description="Helical" evidence="1">
    <location>
        <begin position="25"/>
        <end position="46"/>
    </location>
</feature>
<protein>
    <submittedName>
        <fullName evidence="2">Uncharacterized protein</fullName>
    </submittedName>
</protein>
<feature type="transmembrane region" description="Helical" evidence="1">
    <location>
        <begin position="99"/>
        <end position="121"/>
    </location>
</feature>
<keyword evidence="1" id="KW-1133">Transmembrane helix</keyword>
<dbReference type="EMBL" id="AEXL02000167">
    <property type="protein sequence ID" value="EIJ64958.1"/>
    <property type="molecule type" value="Genomic_DNA"/>
</dbReference>
<evidence type="ECO:0000313" key="3">
    <source>
        <dbReference type="Proteomes" id="UP000003423"/>
    </source>
</evidence>
<reference evidence="2 3" key="1">
    <citation type="journal article" date="2012" name="J. Bacteriol.">
        <title>Genome sequence of "Candidatus Nitrosopumilus salaria" BD31, an ammonia-oxidizing archaeon from the San Francisco Bay estuary.</title>
        <authorList>
            <person name="Mosier A.C."/>
            <person name="Allen E.E."/>
            <person name="Kim M."/>
            <person name="Ferriera S."/>
            <person name="Francis C.A."/>
        </authorList>
    </citation>
    <scope>NUCLEOTIDE SEQUENCE [LARGE SCALE GENOMIC DNA]</scope>
    <source>
        <strain evidence="2 3">BD31</strain>
    </source>
</reference>
<dbReference type="AlphaFoldDB" id="I3CZR5"/>
<dbReference type="Proteomes" id="UP000003423">
    <property type="component" value="Unassembled WGS sequence"/>
</dbReference>
<keyword evidence="1" id="KW-0472">Membrane</keyword>
<evidence type="ECO:0000256" key="1">
    <source>
        <dbReference type="SAM" id="Phobius"/>
    </source>
</evidence>
<organism evidence="2 3">
    <name type="scientific">Candidatus Nitrosopumilus salarius BD31</name>
    <dbReference type="NCBI Taxonomy" id="859350"/>
    <lineage>
        <taxon>Archaea</taxon>
        <taxon>Nitrososphaerota</taxon>
        <taxon>Nitrososphaeria</taxon>
        <taxon>Nitrosopumilales</taxon>
        <taxon>Nitrosopumilaceae</taxon>
        <taxon>Nitrosopumilus</taxon>
    </lineage>
</organism>
<proteinExistence type="predicted"/>
<gene>
    <name evidence="2" type="ORF">BD31_I2164</name>
</gene>
<sequence length="127" mass="14544">MICFIVSASLSAVTAQLLSDYDNYLTTTITIVIGYIVYFGIFSCLFYWDNIERYREMKSGLIKKELFALVSSFGLGEIVYLGIRWPTLYYFLEIGIEPYLASVISEIISTGCYMISVTVFLRKTRAF</sequence>
<feature type="transmembrane region" description="Helical" evidence="1">
    <location>
        <begin position="66"/>
        <end position="87"/>
    </location>
</feature>
<dbReference type="PATRIC" id="fig|859350.6.peg.1951"/>
<evidence type="ECO:0000313" key="2">
    <source>
        <dbReference type="EMBL" id="EIJ64958.1"/>
    </source>
</evidence>
<name>I3CZR5_9ARCH</name>